<keyword evidence="1" id="KW-0472">Membrane</keyword>
<evidence type="ECO:0000313" key="2">
    <source>
        <dbReference type="EMBL" id="KGF54628.1"/>
    </source>
</evidence>
<dbReference type="RefSeq" id="WP_044941876.1">
    <property type="nucleotide sequence ID" value="NZ_KN174164.1"/>
</dbReference>
<keyword evidence="1" id="KW-0812">Transmembrane</keyword>
<dbReference type="AlphaFoldDB" id="A0A096B5F7"/>
<evidence type="ECO:0000313" key="3">
    <source>
        <dbReference type="Proteomes" id="UP000029585"/>
    </source>
</evidence>
<dbReference type="EMBL" id="ADLO01000083">
    <property type="protein sequence ID" value="KGF54628.1"/>
    <property type="molecule type" value="Genomic_DNA"/>
</dbReference>
<reference evidence="2 3" key="1">
    <citation type="submission" date="2011-08" db="EMBL/GenBank/DDBJ databases">
        <title>The Genome Sequence of Clostridium orbiscindens 1_3_50AFAA.</title>
        <authorList>
            <consortium name="The Broad Institute Genome Sequencing Platform"/>
            <person name="Earl A."/>
            <person name="Ward D."/>
            <person name="Feldgarden M."/>
            <person name="Gevers D."/>
            <person name="Daigneault M."/>
            <person name="Strauss J."/>
            <person name="Allen-Vercoe E."/>
            <person name="Young S.K."/>
            <person name="Zeng Q."/>
            <person name="Gargeya S."/>
            <person name="Fitzgerald M."/>
            <person name="Haas B."/>
            <person name="Abouelleil A."/>
            <person name="Alvarado L."/>
            <person name="Arachchi H.M."/>
            <person name="Berlin A."/>
            <person name="Brown A."/>
            <person name="Chapman S.B."/>
            <person name="Chen Z."/>
            <person name="Dunbar C."/>
            <person name="Freedman E."/>
            <person name="Gearin G."/>
            <person name="Gellesch M."/>
            <person name="Goldberg J."/>
            <person name="Griggs A."/>
            <person name="Gujja S."/>
            <person name="Heiman D."/>
            <person name="Howarth C."/>
            <person name="Larson L."/>
            <person name="Lui A."/>
            <person name="MacDonald P.J.P."/>
            <person name="Montmayeur A."/>
            <person name="Murphy C."/>
            <person name="Neiman D."/>
            <person name="Pearson M."/>
            <person name="Priest M."/>
            <person name="Roberts A."/>
            <person name="Saif S."/>
            <person name="Shea T."/>
            <person name="Shenoy N."/>
            <person name="Sisk P."/>
            <person name="Stolte C."/>
            <person name="Sykes S."/>
            <person name="Wortman J."/>
            <person name="Nusbaum C."/>
            <person name="Birren B."/>
        </authorList>
    </citation>
    <scope>NUCLEOTIDE SEQUENCE [LARGE SCALE GENOMIC DNA]</scope>
    <source>
        <strain evidence="2 3">1_3_50AFAA</strain>
    </source>
</reference>
<sequence length="74" mass="7415">MYAYPVHSSVPAPCTAARASWKSAVSGCLARGLKAHPIVTGTAVLALSGTVLVGGVTLAVLAVNLPLYLAALLL</sequence>
<dbReference type="HOGENOM" id="CLU_2683139_0_0_9"/>
<evidence type="ECO:0000256" key="1">
    <source>
        <dbReference type="SAM" id="Phobius"/>
    </source>
</evidence>
<proteinExistence type="predicted"/>
<accession>A0A096B5F7</accession>
<protein>
    <submittedName>
        <fullName evidence="2">Uncharacterized protein</fullName>
    </submittedName>
</protein>
<feature type="transmembrane region" description="Helical" evidence="1">
    <location>
        <begin position="51"/>
        <end position="73"/>
    </location>
</feature>
<dbReference type="Proteomes" id="UP000029585">
    <property type="component" value="Unassembled WGS sequence"/>
</dbReference>
<gene>
    <name evidence="2" type="ORF">HMPREF9460_02669</name>
</gene>
<organism evidence="2 3">
    <name type="scientific">Flavonifractor plautii 1_3_50AFAA</name>
    <dbReference type="NCBI Taxonomy" id="742738"/>
    <lineage>
        <taxon>Bacteria</taxon>
        <taxon>Bacillati</taxon>
        <taxon>Bacillota</taxon>
        <taxon>Clostridia</taxon>
        <taxon>Eubacteriales</taxon>
        <taxon>Oscillospiraceae</taxon>
        <taxon>Flavonifractor</taxon>
    </lineage>
</organism>
<keyword evidence="3" id="KW-1185">Reference proteome</keyword>
<keyword evidence="1" id="KW-1133">Transmembrane helix</keyword>
<name>A0A096B5F7_FLAPL</name>
<comment type="caution">
    <text evidence="2">The sequence shown here is derived from an EMBL/GenBank/DDBJ whole genome shotgun (WGS) entry which is preliminary data.</text>
</comment>
<dbReference type="PATRIC" id="fig|742738.3.peg.2743"/>